<evidence type="ECO:0000313" key="3">
    <source>
        <dbReference type="Proteomes" id="UP000299102"/>
    </source>
</evidence>
<evidence type="ECO:0000256" key="1">
    <source>
        <dbReference type="SAM" id="MobiDB-lite"/>
    </source>
</evidence>
<organism evidence="2 3">
    <name type="scientific">Eumeta variegata</name>
    <name type="common">Bagworm moth</name>
    <name type="synonym">Eumeta japonica</name>
    <dbReference type="NCBI Taxonomy" id="151549"/>
    <lineage>
        <taxon>Eukaryota</taxon>
        <taxon>Metazoa</taxon>
        <taxon>Ecdysozoa</taxon>
        <taxon>Arthropoda</taxon>
        <taxon>Hexapoda</taxon>
        <taxon>Insecta</taxon>
        <taxon>Pterygota</taxon>
        <taxon>Neoptera</taxon>
        <taxon>Endopterygota</taxon>
        <taxon>Lepidoptera</taxon>
        <taxon>Glossata</taxon>
        <taxon>Ditrysia</taxon>
        <taxon>Tineoidea</taxon>
        <taxon>Psychidae</taxon>
        <taxon>Oiketicinae</taxon>
        <taxon>Eumeta</taxon>
    </lineage>
</organism>
<protein>
    <submittedName>
        <fullName evidence="2">Uncharacterized protein</fullName>
    </submittedName>
</protein>
<gene>
    <name evidence="2" type="ORF">EVAR_4768_1</name>
</gene>
<feature type="region of interest" description="Disordered" evidence="1">
    <location>
        <begin position="99"/>
        <end position="129"/>
    </location>
</feature>
<accession>A0A4C1SYQ9</accession>
<dbReference type="Proteomes" id="UP000299102">
    <property type="component" value="Unassembled WGS sequence"/>
</dbReference>
<dbReference type="AlphaFoldDB" id="A0A4C1SYQ9"/>
<dbReference type="EMBL" id="BGZK01000026">
    <property type="protein sequence ID" value="GBP07393.1"/>
    <property type="molecule type" value="Genomic_DNA"/>
</dbReference>
<reference evidence="2 3" key="1">
    <citation type="journal article" date="2019" name="Commun. Biol.">
        <title>The bagworm genome reveals a unique fibroin gene that provides high tensile strength.</title>
        <authorList>
            <person name="Kono N."/>
            <person name="Nakamura H."/>
            <person name="Ohtoshi R."/>
            <person name="Tomita M."/>
            <person name="Numata K."/>
            <person name="Arakawa K."/>
        </authorList>
    </citation>
    <scope>NUCLEOTIDE SEQUENCE [LARGE SCALE GENOMIC DNA]</scope>
</reference>
<sequence length="129" mass="13561">MIVWRALQANHQAVGGAHLHNRGVILIGRLRAQPPARIWSATVVPVPVDFKPVFVLNSKLSPTLDSGRGLALGFNADSDVSSGPDPTFISIIHTGERNIDRGLDRSGDLVAPSPSEGPAATRGENTAPA</sequence>
<evidence type="ECO:0000313" key="2">
    <source>
        <dbReference type="EMBL" id="GBP07393.1"/>
    </source>
</evidence>
<name>A0A4C1SYQ9_EUMVA</name>
<proteinExistence type="predicted"/>
<keyword evidence="3" id="KW-1185">Reference proteome</keyword>
<comment type="caution">
    <text evidence="2">The sequence shown here is derived from an EMBL/GenBank/DDBJ whole genome shotgun (WGS) entry which is preliminary data.</text>
</comment>